<dbReference type="Pfam" id="PF04055">
    <property type="entry name" value="Radical_SAM"/>
    <property type="match status" value="1"/>
</dbReference>
<evidence type="ECO:0000256" key="2">
    <source>
        <dbReference type="ARBA" id="ARBA00017228"/>
    </source>
</evidence>
<dbReference type="SFLD" id="SFLDG01065">
    <property type="entry name" value="anaerobic_coproporphyrinogen-I"/>
    <property type="match status" value="1"/>
</dbReference>
<dbReference type="InterPro" id="IPR004559">
    <property type="entry name" value="HemW-like"/>
</dbReference>
<dbReference type="InterPro" id="IPR006638">
    <property type="entry name" value="Elp3/MiaA/NifB-like_rSAM"/>
</dbReference>
<dbReference type="SUPFAM" id="SSF102114">
    <property type="entry name" value="Radical SAM enzymes"/>
    <property type="match status" value="1"/>
</dbReference>
<protein>
    <recommendedName>
        <fullName evidence="2 3">Heme chaperone HemW</fullName>
    </recommendedName>
</protein>
<keyword evidence="3" id="KW-0004">4Fe-4S</keyword>
<accession>A0AAW9HLA6</accession>
<dbReference type="EMBL" id="JAWNGC010000002">
    <property type="protein sequence ID" value="MDY5154671.1"/>
    <property type="molecule type" value="Genomic_DNA"/>
</dbReference>
<dbReference type="SFLD" id="SFLDS00029">
    <property type="entry name" value="Radical_SAM"/>
    <property type="match status" value="1"/>
</dbReference>
<dbReference type="InterPro" id="IPR034505">
    <property type="entry name" value="Coproporphyrinogen-III_oxidase"/>
</dbReference>
<evidence type="ECO:0000256" key="1">
    <source>
        <dbReference type="ARBA" id="ARBA00006100"/>
    </source>
</evidence>
<proteinExistence type="inferred from homology"/>
<comment type="caution">
    <text evidence="5">The sequence shown here is derived from an EMBL/GenBank/DDBJ whole genome shotgun (WGS) entry which is preliminary data.</text>
</comment>
<dbReference type="GO" id="GO:0004109">
    <property type="term" value="F:coproporphyrinogen oxidase activity"/>
    <property type="evidence" value="ECO:0007669"/>
    <property type="project" value="InterPro"/>
</dbReference>
<dbReference type="SMART" id="SM00729">
    <property type="entry name" value="Elp3"/>
    <property type="match status" value="1"/>
</dbReference>
<name>A0AAW9HLA6_9ACTO</name>
<dbReference type="SFLD" id="SFLDG01082">
    <property type="entry name" value="B12-binding_domain_containing"/>
    <property type="match status" value="1"/>
</dbReference>
<keyword evidence="3" id="KW-0143">Chaperone</keyword>
<dbReference type="PANTHER" id="PTHR13932:SF5">
    <property type="entry name" value="RADICAL S-ADENOSYL METHIONINE DOMAIN-CONTAINING PROTEIN 1, MITOCHONDRIAL"/>
    <property type="match status" value="1"/>
</dbReference>
<reference evidence="5" key="1">
    <citation type="submission" date="2023-10" db="EMBL/GenBank/DDBJ databases">
        <title>Whole Genome based description of the genera Actinobaculum and Actinotignum reveals a complex phylogenetic relationship within the species included in the genus Actinotignum.</title>
        <authorList>
            <person name="Jensen C.S."/>
            <person name="Dargis R."/>
            <person name="Kemp M."/>
            <person name="Christensen J.J."/>
        </authorList>
    </citation>
    <scope>NUCLEOTIDE SEQUENCE</scope>
    <source>
        <strain evidence="5">SLA_B511</strain>
    </source>
</reference>
<dbReference type="NCBIfam" id="TIGR00539">
    <property type="entry name" value="hemN_rel"/>
    <property type="match status" value="1"/>
</dbReference>
<keyword evidence="3" id="KW-0349">Heme</keyword>
<keyword evidence="3" id="KW-0479">Metal-binding</keyword>
<dbReference type="RefSeq" id="WP_320756372.1">
    <property type="nucleotide sequence ID" value="NZ_CP171105.1"/>
</dbReference>
<dbReference type="Proteomes" id="UP001281731">
    <property type="component" value="Unassembled WGS sequence"/>
</dbReference>
<dbReference type="CDD" id="cd01335">
    <property type="entry name" value="Radical_SAM"/>
    <property type="match status" value="1"/>
</dbReference>
<dbReference type="GO" id="GO:0046872">
    <property type="term" value="F:metal ion binding"/>
    <property type="evidence" value="ECO:0007669"/>
    <property type="project" value="UniProtKB-UniRule"/>
</dbReference>
<dbReference type="PANTHER" id="PTHR13932">
    <property type="entry name" value="COPROPORPHYRINIGEN III OXIDASE"/>
    <property type="match status" value="1"/>
</dbReference>
<dbReference type="PROSITE" id="PS51918">
    <property type="entry name" value="RADICAL_SAM"/>
    <property type="match status" value="1"/>
</dbReference>
<dbReference type="InterPro" id="IPR058240">
    <property type="entry name" value="rSAM_sf"/>
</dbReference>
<comment type="subcellular location">
    <subcellularLocation>
        <location evidence="3">Cytoplasm</location>
    </subcellularLocation>
</comment>
<dbReference type="Gene3D" id="3.30.750.200">
    <property type="match status" value="1"/>
</dbReference>
<evidence type="ECO:0000313" key="5">
    <source>
        <dbReference type="EMBL" id="MDY5154671.1"/>
    </source>
</evidence>
<dbReference type="GO" id="GO:0005737">
    <property type="term" value="C:cytoplasm"/>
    <property type="evidence" value="ECO:0007669"/>
    <property type="project" value="UniProtKB-SubCell"/>
</dbReference>
<gene>
    <name evidence="5" type="primary">hemW</name>
    <name evidence="5" type="ORF">R6G80_02875</name>
</gene>
<feature type="domain" description="Radical SAM core" evidence="4">
    <location>
        <begin position="19"/>
        <end position="265"/>
    </location>
</feature>
<organism evidence="5 6">
    <name type="scientific">Actinotignum urinale</name>
    <dbReference type="NCBI Taxonomy" id="190146"/>
    <lineage>
        <taxon>Bacteria</taxon>
        <taxon>Bacillati</taxon>
        <taxon>Actinomycetota</taxon>
        <taxon>Actinomycetes</taxon>
        <taxon>Actinomycetales</taxon>
        <taxon>Actinomycetaceae</taxon>
        <taxon>Actinotignum</taxon>
    </lineage>
</organism>
<dbReference type="SFLD" id="SFLDF00562">
    <property type="entry name" value="HemN-like__clustered_with_heat"/>
    <property type="match status" value="1"/>
</dbReference>
<evidence type="ECO:0000313" key="6">
    <source>
        <dbReference type="Proteomes" id="UP001281731"/>
    </source>
</evidence>
<sequence length="399" mass="44162">MAALPDGEPAPASGELPLCDVSSGFSAYVHVPFCVLRCGYCDFNTYTKLSFGPGAGRDDFDATVLKEIELSRNVLNTGNNATALKTIFFGGGTPTLLNAGQLTAIVDGLRQAFGIEKDAEITTECNPESVDFRALETLKNGGFTRISFGMQSAVPSVLHTLDRRHTPGQVEKVTRWARELGLHYSVDLIYGAPGETMEEWETSVRAAIALQPEHVSAYGLMVEPGTKMGAQARRGEIELPDPDVLADKYERADELLAEAGYRWYEISNWAKPGRECHHNMHYWKNANWWGYGPGAHSHINGTRFWNVKHPLAYAVKLSEGNSPAQAREILNATQMYDENIMLGIRLFEGIDIPEGVAQETLNELRDDGLIDGDELRRGRIRLTLHGRLLADTVTRALWQ</sequence>
<evidence type="ECO:0000256" key="3">
    <source>
        <dbReference type="RuleBase" id="RU364116"/>
    </source>
</evidence>
<keyword evidence="3" id="KW-0408">Iron</keyword>
<keyword evidence="3" id="KW-0949">S-adenosyl-L-methionine</keyword>
<keyword evidence="3" id="KW-0411">Iron-sulfur</keyword>
<comment type="similarity">
    <text evidence="1">Belongs to the anaerobic coproporphyrinogen-III oxidase family. HemW subfamily.</text>
</comment>
<keyword evidence="3" id="KW-0963">Cytoplasm</keyword>
<dbReference type="GO" id="GO:0051539">
    <property type="term" value="F:4 iron, 4 sulfur cluster binding"/>
    <property type="evidence" value="ECO:0007669"/>
    <property type="project" value="UniProtKB-UniRule"/>
</dbReference>
<evidence type="ECO:0000259" key="4">
    <source>
        <dbReference type="PROSITE" id="PS51918"/>
    </source>
</evidence>
<dbReference type="AlphaFoldDB" id="A0AAW9HLA6"/>
<dbReference type="GO" id="GO:0006779">
    <property type="term" value="P:porphyrin-containing compound biosynthetic process"/>
    <property type="evidence" value="ECO:0007669"/>
    <property type="project" value="InterPro"/>
</dbReference>
<dbReference type="InterPro" id="IPR007197">
    <property type="entry name" value="rSAM"/>
</dbReference>
<comment type="function">
    <text evidence="3">Probably acts as a heme chaperone, transferring heme to an unknown acceptor. Binds one molecule of heme per monomer, possibly covalently. Binds 1 [4Fe-4S] cluster. The cluster is coordinated with 3 cysteines and an exchangeable S-adenosyl-L-methionine.</text>
</comment>